<evidence type="ECO:0000256" key="5">
    <source>
        <dbReference type="ARBA" id="ARBA00023002"/>
    </source>
</evidence>
<dbReference type="InterPro" id="IPR036249">
    <property type="entry name" value="Thioredoxin-like_sf"/>
</dbReference>
<evidence type="ECO:0000256" key="1">
    <source>
        <dbReference type="ARBA" id="ARBA00001974"/>
    </source>
</evidence>
<organism evidence="11 12">
    <name type="scientific">Stephanodiscus triporus</name>
    <dbReference type="NCBI Taxonomy" id="2934178"/>
    <lineage>
        <taxon>Eukaryota</taxon>
        <taxon>Sar</taxon>
        <taxon>Stramenopiles</taxon>
        <taxon>Ochrophyta</taxon>
        <taxon>Bacillariophyta</taxon>
        <taxon>Coscinodiscophyceae</taxon>
        <taxon>Thalassiosirophycidae</taxon>
        <taxon>Stephanodiscales</taxon>
        <taxon>Stephanodiscaceae</taxon>
        <taxon>Stephanodiscus</taxon>
    </lineage>
</organism>
<feature type="domain" description="ERV/ALR sulfhydryl oxidase" evidence="9">
    <location>
        <begin position="332"/>
        <end position="451"/>
    </location>
</feature>
<keyword evidence="8" id="KW-0812">Transmembrane</keyword>
<feature type="transmembrane region" description="Helical" evidence="8">
    <location>
        <begin position="12"/>
        <end position="28"/>
    </location>
</feature>
<dbReference type="AlphaFoldDB" id="A0ABD3N1E5"/>
<dbReference type="EC" id="1.8.3.2" evidence="8"/>
<name>A0ABD3N1E5_9STRA</name>
<gene>
    <name evidence="11" type="ORF">ACHAW5_002696</name>
</gene>
<evidence type="ECO:0000259" key="10">
    <source>
        <dbReference type="PROSITE" id="PS51352"/>
    </source>
</evidence>
<dbReference type="PANTHER" id="PTHR22897:SF8">
    <property type="entry name" value="SULFHYDRYL OXIDASE"/>
    <property type="match status" value="1"/>
</dbReference>
<comment type="caution">
    <text evidence="8">Lacks conserved residue(s) required for the propagation of feature annotation.</text>
</comment>
<keyword evidence="3" id="KW-0732">Signal</keyword>
<dbReference type="InterPro" id="IPR013766">
    <property type="entry name" value="Thioredoxin_domain"/>
</dbReference>
<dbReference type="EMBL" id="JALLAZ020001643">
    <property type="protein sequence ID" value="KAL3769921.1"/>
    <property type="molecule type" value="Genomic_DNA"/>
</dbReference>
<sequence>MPLRRLPTNNYLLGTWIALLFVVAYLAFDGSMGREKYLYHDEDGAISSASDPSSVDAGGWVIEYVAPADGPPSDSGYAAALLRPDFLYAPPSAPDYVPPPRVVEFYAPWCPHCRRFAPEYARLAAEVSGSHPSVKFFAVSCVAHNDLCKAQNVTGYPTIRVFREASYEPRIPKAKDSNAMLRELGFDDGGGGGGGGGEMRAGRLRKVENGHHPRESGRKSSEGEAIAAGVVPFRINDVHDAWSDAALSFEFALGNGIYVENGPLDDGRGGAFREWLVLLSRTLPPQMNRTHEIIDALLGDYPRAAGGQSGLNELVRERVGELGRSWTWRTCTYGDGGVGYTCGLWQLFHVMSLGVVEYNRHYAPMPTRYVSDTLRDYVDNFFQCEVCRMNLLSMYDACAFDGCHRLSKNPSSSEAEWRELPLWLWETHNDVNVRLMGERLERNAENEPNQWEQQARWPSLHDCPNCWRDDRSWEDEEIFKFLRNSYWSGNPSYIRIPSSDGNPVGGSSRMIPLRWKLTVAVFAAVVLILHMYKTKKRKSKRKTVHKWL</sequence>
<dbReference type="InterPro" id="IPR017905">
    <property type="entry name" value="ERV/ALR_sulphydryl_oxidase"/>
</dbReference>
<dbReference type="InterPro" id="IPR036774">
    <property type="entry name" value="ERV/ALR_sulphydryl_oxid_sf"/>
</dbReference>
<comment type="caution">
    <text evidence="11">The sequence shown here is derived from an EMBL/GenBank/DDBJ whole genome shotgun (WGS) entry which is preliminary data.</text>
</comment>
<evidence type="ECO:0000256" key="7">
    <source>
        <dbReference type="ARBA" id="ARBA00023180"/>
    </source>
</evidence>
<keyword evidence="8" id="KW-0472">Membrane</keyword>
<evidence type="ECO:0000256" key="8">
    <source>
        <dbReference type="RuleBase" id="RU371123"/>
    </source>
</evidence>
<evidence type="ECO:0000256" key="4">
    <source>
        <dbReference type="ARBA" id="ARBA00022827"/>
    </source>
</evidence>
<accession>A0ABD3N1E5</accession>
<dbReference type="Gene3D" id="1.20.120.310">
    <property type="entry name" value="ERV/ALR sulfhydryl oxidase domain"/>
    <property type="match status" value="1"/>
</dbReference>
<dbReference type="InterPro" id="IPR039798">
    <property type="entry name" value="Sulfhydryl_oxidase"/>
</dbReference>
<dbReference type="PROSITE" id="PS00194">
    <property type="entry name" value="THIOREDOXIN_1"/>
    <property type="match status" value="1"/>
</dbReference>
<keyword evidence="6" id="KW-1015">Disulfide bond</keyword>
<evidence type="ECO:0000259" key="9">
    <source>
        <dbReference type="PROSITE" id="PS51324"/>
    </source>
</evidence>
<dbReference type="PANTHER" id="PTHR22897">
    <property type="entry name" value="QUIESCIN Q6-RELATED SULFHYDRYL OXIDASE"/>
    <property type="match status" value="1"/>
</dbReference>
<dbReference type="PROSITE" id="PS51324">
    <property type="entry name" value="ERV_ALR"/>
    <property type="match status" value="1"/>
</dbReference>
<keyword evidence="2 8" id="KW-0285">Flavoprotein</keyword>
<dbReference type="Proteomes" id="UP001530315">
    <property type="component" value="Unassembled WGS sequence"/>
</dbReference>
<evidence type="ECO:0000256" key="3">
    <source>
        <dbReference type="ARBA" id="ARBA00022729"/>
    </source>
</evidence>
<keyword evidence="5 8" id="KW-0560">Oxidoreductase</keyword>
<dbReference type="Pfam" id="PF00085">
    <property type="entry name" value="Thioredoxin"/>
    <property type="match status" value="1"/>
</dbReference>
<dbReference type="InterPro" id="IPR017937">
    <property type="entry name" value="Thioredoxin_CS"/>
</dbReference>
<keyword evidence="7" id="KW-0325">Glycoprotein</keyword>
<feature type="domain" description="Thioredoxin" evidence="10">
    <location>
        <begin position="77"/>
        <end position="186"/>
    </location>
</feature>
<dbReference type="PROSITE" id="PS51352">
    <property type="entry name" value="THIOREDOXIN_2"/>
    <property type="match status" value="1"/>
</dbReference>
<dbReference type="GO" id="GO:0016972">
    <property type="term" value="F:thiol oxidase activity"/>
    <property type="evidence" value="ECO:0007669"/>
    <property type="project" value="UniProtKB-EC"/>
</dbReference>
<evidence type="ECO:0000313" key="12">
    <source>
        <dbReference type="Proteomes" id="UP001530315"/>
    </source>
</evidence>
<dbReference type="Pfam" id="PF04777">
    <property type="entry name" value="Evr1_Alr"/>
    <property type="match status" value="1"/>
</dbReference>
<dbReference type="SUPFAM" id="SSF52833">
    <property type="entry name" value="Thioredoxin-like"/>
    <property type="match status" value="1"/>
</dbReference>
<dbReference type="SUPFAM" id="SSF69000">
    <property type="entry name" value="FAD-dependent thiol oxidase"/>
    <property type="match status" value="1"/>
</dbReference>
<comment type="catalytic activity">
    <reaction evidence="8">
        <text>2 R'C(R)SH + O2 = R'C(R)S-S(R)CR' + H2O2</text>
        <dbReference type="Rhea" id="RHEA:17357"/>
        <dbReference type="ChEBI" id="CHEBI:15379"/>
        <dbReference type="ChEBI" id="CHEBI:16240"/>
        <dbReference type="ChEBI" id="CHEBI:16520"/>
        <dbReference type="ChEBI" id="CHEBI:17412"/>
        <dbReference type="EC" id="1.8.3.2"/>
    </reaction>
</comment>
<keyword evidence="8" id="KW-1133">Transmembrane helix</keyword>
<dbReference type="PRINTS" id="PR00421">
    <property type="entry name" value="THIOREDOXIN"/>
</dbReference>
<dbReference type="CDD" id="cd02961">
    <property type="entry name" value="PDI_a_family"/>
    <property type="match status" value="1"/>
</dbReference>
<dbReference type="Gene3D" id="3.40.30.10">
    <property type="entry name" value="Glutaredoxin"/>
    <property type="match status" value="1"/>
</dbReference>
<reference evidence="11 12" key="1">
    <citation type="submission" date="2024-10" db="EMBL/GenBank/DDBJ databases">
        <title>Updated reference genomes for cyclostephanoid diatoms.</title>
        <authorList>
            <person name="Roberts W.R."/>
            <person name="Alverson A.J."/>
        </authorList>
    </citation>
    <scope>NUCLEOTIDE SEQUENCE [LARGE SCALE GENOMIC DNA]</scope>
    <source>
        <strain evidence="11 12">AJA276-08</strain>
    </source>
</reference>
<keyword evidence="12" id="KW-1185">Reference proteome</keyword>
<proteinExistence type="predicted"/>
<evidence type="ECO:0000256" key="2">
    <source>
        <dbReference type="ARBA" id="ARBA00022630"/>
    </source>
</evidence>
<protein>
    <recommendedName>
        <fullName evidence="8">Sulfhydryl oxidase</fullName>
        <ecNumber evidence="8">1.8.3.2</ecNumber>
    </recommendedName>
</protein>
<feature type="transmembrane region" description="Helical" evidence="8">
    <location>
        <begin position="513"/>
        <end position="532"/>
    </location>
</feature>
<keyword evidence="4 8" id="KW-0274">FAD</keyword>
<evidence type="ECO:0000313" key="11">
    <source>
        <dbReference type="EMBL" id="KAL3769921.1"/>
    </source>
</evidence>
<evidence type="ECO:0000256" key="6">
    <source>
        <dbReference type="ARBA" id="ARBA00023157"/>
    </source>
</evidence>
<comment type="cofactor">
    <cofactor evidence="1 8">
        <name>FAD</name>
        <dbReference type="ChEBI" id="CHEBI:57692"/>
    </cofactor>
</comment>